<organism evidence="8 9">
    <name type="scientific">Malassezia psittaci</name>
    <dbReference type="NCBI Taxonomy" id="1821823"/>
    <lineage>
        <taxon>Eukaryota</taxon>
        <taxon>Fungi</taxon>
        <taxon>Dikarya</taxon>
        <taxon>Basidiomycota</taxon>
        <taxon>Ustilaginomycotina</taxon>
        <taxon>Malasseziomycetes</taxon>
        <taxon>Malasseziales</taxon>
        <taxon>Malasseziaceae</taxon>
        <taxon>Malassezia</taxon>
    </lineage>
</organism>
<dbReference type="InterPro" id="IPR019368">
    <property type="entry name" value="Ribosomal_mS29"/>
</dbReference>
<dbReference type="Proteomes" id="UP001214628">
    <property type="component" value="Chromosome 4"/>
</dbReference>
<protein>
    <recommendedName>
        <fullName evidence="7">Small ribosomal subunit protein mS29</fullName>
    </recommendedName>
</protein>
<proteinExistence type="inferred from homology"/>
<dbReference type="GO" id="GO:0005763">
    <property type="term" value="C:mitochondrial small ribosomal subunit"/>
    <property type="evidence" value="ECO:0007669"/>
    <property type="project" value="TreeGrafter"/>
</dbReference>
<keyword evidence="5" id="KW-0496">Mitochondrion</keyword>
<evidence type="ECO:0000256" key="1">
    <source>
        <dbReference type="ARBA" id="ARBA00004173"/>
    </source>
</evidence>
<evidence type="ECO:0000256" key="2">
    <source>
        <dbReference type="ARBA" id="ARBA00009863"/>
    </source>
</evidence>
<evidence type="ECO:0000313" key="8">
    <source>
        <dbReference type="EMBL" id="WFD44133.1"/>
    </source>
</evidence>
<keyword evidence="9" id="KW-1185">Reference proteome</keyword>
<evidence type="ECO:0000256" key="4">
    <source>
        <dbReference type="ARBA" id="ARBA00022980"/>
    </source>
</evidence>
<dbReference type="InterPro" id="IPR027417">
    <property type="entry name" value="P-loop_NTPase"/>
</dbReference>
<dbReference type="Pfam" id="PF10236">
    <property type="entry name" value="DAP3"/>
    <property type="match status" value="1"/>
</dbReference>
<keyword evidence="3" id="KW-0809">Transit peptide</keyword>
<dbReference type="AlphaFoldDB" id="A0AAF0F7K0"/>
<keyword evidence="6" id="KW-0687">Ribonucleoprotein</keyword>
<evidence type="ECO:0000256" key="6">
    <source>
        <dbReference type="ARBA" id="ARBA00023274"/>
    </source>
</evidence>
<dbReference type="EMBL" id="CP118378">
    <property type="protein sequence ID" value="WFD44133.1"/>
    <property type="molecule type" value="Genomic_DNA"/>
</dbReference>
<dbReference type="SUPFAM" id="SSF52540">
    <property type="entry name" value="P-loop containing nucleoside triphosphate hydrolases"/>
    <property type="match status" value="1"/>
</dbReference>
<evidence type="ECO:0000256" key="7">
    <source>
        <dbReference type="ARBA" id="ARBA00035140"/>
    </source>
</evidence>
<accession>A0AAF0F7K0</accession>
<comment type="subcellular location">
    <subcellularLocation>
        <location evidence="1">Mitochondrion</location>
    </subcellularLocation>
</comment>
<keyword evidence="4" id="KW-0689">Ribosomal protein</keyword>
<gene>
    <name evidence="8" type="ORF">MPSI1_002799</name>
</gene>
<name>A0AAF0F7K0_9BASI</name>
<evidence type="ECO:0000313" key="9">
    <source>
        <dbReference type="Proteomes" id="UP001214628"/>
    </source>
</evidence>
<evidence type="ECO:0000256" key="3">
    <source>
        <dbReference type="ARBA" id="ARBA00022946"/>
    </source>
</evidence>
<evidence type="ECO:0000256" key="5">
    <source>
        <dbReference type="ARBA" id="ARBA00023128"/>
    </source>
</evidence>
<dbReference type="PANTHER" id="PTHR12810:SF0">
    <property type="entry name" value="SMALL RIBOSOMAL SUBUNIT PROTEIN MS29"/>
    <property type="match status" value="1"/>
</dbReference>
<comment type="similarity">
    <text evidence="2">Belongs to the mitochondrion-specific ribosomal protein mS29 family.</text>
</comment>
<reference evidence="8" key="1">
    <citation type="submission" date="2023-02" db="EMBL/GenBank/DDBJ databases">
        <title>Mating type loci evolution in Malassezia.</title>
        <authorList>
            <person name="Coelho M.A."/>
        </authorList>
    </citation>
    <scope>NUCLEOTIDE SEQUENCE</scope>
    <source>
        <strain evidence="8">CBS 14136</strain>
    </source>
</reference>
<sequence>MSDLLELDASAISKSTLATPLAWSKLQLQAQSGFGLPQEIKRSQSIQPRPRTIVRSRSVSLIDSLESADKSSAQRQLLIGELGCGKSTYILQSIAHTLSAGWIVLYIPRAISFVDSSSPYAYNAALQTYLQPAIVDHLLSAMLEVNRKALKQVQIKESLSIDNKEVFASGTTLDTVLDRALKEHNSPLTRQLVLELVWSTLAKQSEVPVLVAIDDAQVLFGPTRYRNPDFMPLQAYELAVPRSLLNIFIAPREDAGLKRGAVLATISMTHASFPAPAELLIAMRESASAENAAVPWNRVKQIFASPTCPTRVSEPHAYTEVDPQSLANARNAQFRLVDVGDKLTRPEAASLLHLMSRENALWAVPDDEIFIEKLVESSGNIRSFEQNWRKSLV</sequence>
<dbReference type="GO" id="GO:0003735">
    <property type="term" value="F:structural constituent of ribosome"/>
    <property type="evidence" value="ECO:0007669"/>
    <property type="project" value="TreeGrafter"/>
</dbReference>
<dbReference type="PANTHER" id="PTHR12810">
    <property type="entry name" value="MITOCHONDRIAL 28S RIBOSOMAL PROTEIN S29"/>
    <property type="match status" value="1"/>
</dbReference>